<dbReference type="Proteomes" id="UP000317650">
    <property type="component" value="Chromosome 11"/>
</dbReference>
<comment type="caution">
    <text evidence="1">The sequence shown here is derived from an EMBL/GenBank/DDBJ whole genome shotgun (WGS) entry which is preliminary data.</text>
</comment>
<organism evidence="1 2">
    <name type="scientific">Musa balbisiana</name>
    <name type="common">Banana</name>
    <dbReference type="NCBI Taxonomy" id="52838"/>
    <lineage>
        <taxon>Eukaryota</taxon>
        <taxon>Viridiplantae</taxon>
        <taxon>Streptophyta</taxon>
        <taxon>Embryophyta</taxon>
        <taxon>Tracheophyta</taxon>
        <taxon>Spermatophyta</taxon>
        <taxon>Magnoliopsida</taxon>
        <taxon>Liliopsida</taxon>
        <taxon>Zingiberales</taxon>
        <taxon>Musaceae</taxon>
        <taxon>Musa</taxon>
    </lineage>
</organism>
<name>A0A4S8J5Z5_MUSBA</name>
<protein>
    <submittedName>
        <fullName evidence="1">Uncharacterized protein</fullName>
    </submittedName>
</protein>
<dbReference type="EMBL" id="PYDT01000007">
    <property type="protein sequence ID" value="THU56825.1"/>
    <property type="molecule type" value="Genomic_DNA"/>
</dbReference>
<proteinExistence type="predicted"/>
<accession>A0A4S8J5Z5</accession>
<evidence type="ECO:0000313" key="2">
    <source>
        <dbReference type="Proteomes" id="UP000317650"/>
    </source>
</evidence>
<reference evidence="1 2" key="1">
    <citation type="journal article" date="2019" name="Nat. Plants">
        <title>Genome sequencing of Musa balbisiana reveals subgenome evolution and function divergence in polyploid bananas.</title>
        <authorList>
            <person name="Yao X."/>
        </authorList>
    </citation>
    <scope>NUCLEOTIDE SEQUENCE [LARGE SCALE GENOMIC DNA]</scope>
    <source>
        <strain evidence="2">cv. DH-PKW</strain>
        <tissue evidence="1">Leaves</tissue>
    </source>
</reference>
<gene>
    <name evidence="1" type="ORF">C4D60_Mb11t21280</name>
</gene>
<evidence type="ECO:0000313" key="1">
    <source>
        <dbReference type="EMBL" id="THU56825.1"/>
    </source>
</evidence>
<dbReference type="AlphaFoldDB" id="A0A4S8J5Z5"/>
<sequence>MALFWNAEDGGHARESPGGGVGEACCSLAAVESGSFCGSKTLWCCTQSHEMDTFYLSMSPYCGLQPKGIYELRAVRSMQRTDIWDEYSSLDARCAAML</sequence>
<keyword evidence="2" id="KW-1185">Reference proteome</keyword>